<protein>
    <submittedName>
        <fullName evidence="1">Putative heat shock domain-containing protein</fullName>
    </submittedName>
</protein>
<name>A0A7S5RDI6_9CAUD</name>
<keyword evidence="2" id="KW-1185">Reference proteome</keyword>
<dbReference type="EMBL" id="MN988525">
    <property type="protein sequence ID" value="QIG72745.1"/>
    <property type="molecule type" value="Genomic_DNA"/>
</dbReference>
<organism evidence="1 2">
    <name type="scientific">Rhizobium phage RHph_Y65</name>
    <dbReference type="NCBI Taxonomy" id="2509785"/>
    <lineage>
        <taxon>Viruses</taxon>
        <taxon>Duplodnaviria</taxon>
        <taxon>Heunggongvirae</taxon>
        <taxon>Uroviricota</taxon>
        <taxon>Caudoviricetes</taxon>
        <taxon>Kleczkowskaviridae</taxon>
        <taxon>Cuauhnahuacvirus</taxon>
        <taxon>Cuauhnahuacvirus Y65</taxon>
    </lineage>
</organism>
<evidence type="ECO:0000313" key="2">
    <source>
        <dbReference type="Proteomes" id="UP000655883"/>
    </source>
</evidence>
<reference evidence="1 2" key="1">
    <citation type="submission" date="2020-01" db="EMBL/GenBank/DDBJ databases">
        <title>Patterns of diversity and host range of bacteriophage communities associated with bean-nodulatin bacteria.</title>
        <authorList>
            <person name="Vann Cauwenberghe J."/>
            <person name="Santamaria R.I."/>
            <person name="Bustos P."/>
            <person name="Juarez S."/>
            <person name="Gonzalez V."/>
        </authorList>
    </citation>
    <scope>NUCLEOTIDE SEQUENCE [LARGE SCALE GENOMIC DNA]</scope>
    <source>
        <strain evidence="2">RHph</strain>
    </source>
</reference>
<sequence>MGKINKLDRFKIVESIAGKKPERQYKNFSHYILTTRGECQNCYGAGRVVAPGERPDVYEGHKMSRRINCPKCEGTGRATSKMLTSYYAKTVSNFNTRMHKWREDRAKIEKAILSLSREDAKVLKLL</sequence>
<dbReference type="Proteomes" id="UP000655883">
    <property type="component" value="Segment"/>
</dbReference>
<proteinExistence type="predicted"/>
<keyword evidence="1" id="KW-0346">Stress response</keyword>
<evidence type="ECO:0000313" key="1">
    <source>
        <dbReference type="EMBL" id="QIG72745.1"/>
    </source>
</evidence>
<accession>A0A7S5RDI6</accession>
<gene>
    <name evidence="1" type="ORF">EVB97_187</name>
</gene>